<comment type="caution">
    <text evidence="1">The sequence shown here is derived from an EMBL/GenBank/DDBJ whole genome shotgun (WGS) entry which is preliminary data.</text>
</comment>
<reference evidence="1 2" key="1">
    <citation type="submission" date="2022-04" db="EMBL/GenBank/DDBJ databases">
        <title>Positive selection, recombination, and allopatry shape intraspecific diversity of widespread and dominant cyanobacteria.</title>
        <authorList>
            <person name="Wei J."/>
            <person name="Shu W."/>
            <person name="Hu C."/>
        </authorList>
    </citation>
    <scope>NUCLEOTIDE SEQUENCE [LARGE SCALE GENOMIC DNA]</scope>
    <source>
        <strain evidence="1 2">GB2-A4</strain>
    </source>
</reference>
<organism evidence="1 2">
    <name type="scientific">Trichocoleus desertorum GB2-A4</name>
    <dbReference type="NCBI Taxonomy" id="2933944"/>
    <lineage>
        <taxon>Bacteria</taxon>
        <taxon>Bacillati</taxon>
        <taxon>Cyanobacteriota</taxon>
        <taxon>Cyanophyceae</taxon>
        <taxon>Leptolyngbyales</taxon>
        <taxon>Trichocoleusaceae</taxon>
        <taxon>Trichocoleus</taxon>
    </lineage>
</organism>
<sequence>MVAEVQEFDAKAFVKVRASLDAREQSWLTWAGSIYAFIPGEKRQRLFKMVGMSVSRCIPAEQEGVWDFVSRELTYYLDPHTNEILHQWHNPWTGETLPVMHVANNPVQGYFQGQFPAQVDGEIATFVFDLFPTYPNPLAGDDRFRDYSPQAIYQAAELFKLTVPLAELLNPELNSVSQLHLGWDRIGPWLPWMKMGDRPGQLIYSAYGSKVGGLAELPPQLQSEINTRVPAYQSAPQSPQDESDVTSWIYFKQHFADYLAGVTFPISE</sequence>
<keyword evidence="2" id="KW-1185">Reference proteome</keyword>
<evidence type="ECO:0000313" key="2">
    <source>
        <dbReference type="Proteomes" id="UP001464891"/>
    </source>
</evidence>
<dbReference type="Proteomes" id="UP001464891">
    <property type="component" value="Unassembled WGS sequence"/>
</dbReference>
<protein>
    <submittedName>
        <fullName evidence="1">DUF1838 domain-containing protein</fullName>
    </submittedName>
</protein>
<dbReference type="EMBL" id="JAMPKM010000006">
    <property type="protein sequence ID" value="MEP0817922.1"/>
    <property type="molecule type" value="Genomic_DNA"/>
</dbReference>
<gene>
    <name evidence="1" type="ORF">NC998_12535</name>
</gene>
<dbReference type="Pfam" id="PF08894">
    <property type="entry name" value="DUF1838"/>
    <property type="match status" value="1"/>
</dbReference>
<name>A0ABV0J811_9CYAN</name>
<proteinExistence type="predicted"/>
<accession>A0ABV0J811</accession>
<dbReference type="RefSeq" id="WP_190434908.1">
    <property type="nucleotide sequence ID" value="NZ_JAMPKM010000006.1"/>
</dbReference>
<evidence type="ECO:0000313" key="1">
    <source>
        <dbReference type="EMBL" id="MEP0817922.1"/>
    </source>
</evidence>
<dbReference type="InterPro" id="IPR014990">
    <property type="entry name" value="DUF1838"/>
</dbReference>